<dbReference type="InterPro" id="IPR000792">
    <property type="entry name" value="Tscrpt_reg_LuxR_C"/>
</dbReference>
<dbReference type="InterPro" id="IPR036388">
    <property type="entry name" value="WH-like_DNA-bd_sf"/>
</dbReference>
<evidence type="ECO:0000256" key="2">
    <source>
        <dbReference type="ARBA" id="ARBA00023125"/>
    </source>
</evidence>
<dbReference type="Proteomes" id="UP000310553">
    <property type="component" value="Chromosome"/>
</dbReference>
<dbReference type="AlphaFoldDB" id="A0A0S4TPY4"/>
<dbReference type="PRINTS" id="PR00038">
    <property type="entry name" value="HTHLUXR"/>
</dbReference>
<accession>A0A0S4TPY4</accession>
<organism evidence="5">
    <name type="scientific">Ralstonia solanacearum</name>
    <name type="common">Pseudomonas solanacearum</name>
    <dbReference type="NCBI Taxonomy" id="305"/>
    <lineage>
        <taxon>Bacteria</taxon>
        <taxon>Pseudomonadati</taxon>
        <taxon>Pseudomonadota</taxon>
        <taxon>Betaproteobacteria</taxon>
        <taxon>Burkholderiales</taxon>
        <taxon>Burkholderiaceae</taxon>
        <taxon>Ralstonia</taxon>
        <taxon>Ralstonia solanacearum species complex</taxon>
    </lineage>
</organism>
<name>A0A0S4TPY4_RALSL</name>
<dbReference type="SMART" id="SM00421">
    <property type="entry name" value="HTH_LUXR"/>
    <property type="match status" value="1"/>
</dbReference>
<dbReference type="Pfam" id="PF03472">
    <property type="entry name" value="Autoind_bind"/>
    <property type="match status" value="1"/>
</dbReference>
<evidence type="ECO:0000313" key="7">
    <source>
        <dbReference type="Proteomes" id="UP000310553"/>
    </source>
</evidence>
<keyword evidence="2" id="KW-0238">DNA-binding</keyword>
<evidence type="ECO:0000313" key="5">
    <source>
        <dbReference type="EMBL" id="CUV11581.1"/>
    </source>
</evidence>
<reference evidence="6 7" key="2">
    <citation type="submission" date="2019-04" db="EMBL/GenBank/DDBJ databases">
        <title>Complete Genome of UW386 and Higher Quality Genome of UW700.</title>
        <authorList>
            <person name="Jacobs J."/>
            <person name="Perez A."/>
            <person name="Steidl O."/>
            <person name="Allen C."/>
        </authorList>
    </citation>
    <scope>NUCLEOTIDE SEQUENCE [LARGE SCALE GENOMIC DNA]</scope>
    <source>
        <strain evidence="6 7">UW386</strain>
    </source>
</reference>
<dbReference type="SUPFAM" id="SSF46894">
    <property type="entry name" value="C-terminal effector domain of the bipartite response regulators"/>
    <property type="match status" value="1"/>
</dbReference>
<gene>
    <name evidence="5" type="primary">solR</name>
    <name evidence="6" type="ORF">E7Z57_13815</name>
    <name evidence="5" type="ORF">RUN39_v1_170046</name>
</gene>
<dbReference type="Gene3D" id="3.30.450.80">
    <property type="entry name" value="Transcription factor LuxR-like, autoinducer-binding domain"/>
    <property type="match status" value="1"/>
</dbReference>
<sequence>MEPGFLDSYHAFRTAQDERQLFRQIASVVRQLGFDYCCYGIRVPLPVSKPAVAIFDTYPAGWMEHYQASGFLEIDPTVRAGASSSDLIVWPVSIRDEAARLWSDARDFGLNIGVARSSWTAHGAFGLLTLARRADPLSAAELEQLSATTNWLANLAHALMSPFLMPKLVPESGAALTAREREVLCWTGEGKTAYEIGQILRISERTVNFHVNNVLLKLAATNKVQAVVKAIAIGLI</sequence>
<dbReference type="InterPro" id="IPR016032">
    <property type="entry name" value="Sig_transdc_resp-reg_C-effctor"/>
</dbReference>
<evidence type="ECO:0000256" key="3">
    <source>
        <dbReference type="ARBA" id="ARBA00023163"/>
    </source>
</evidence>
<protein>
    <submittedName>
        <fullName evidence="6">LuxR family transcriptional regulator</fullName>
    </submittedName>
    <submittedName>
        <fullName evidence="5">Transcriptional activator protein SolR</fullName>
    </submittedName>
</protein>
<dbReference type="GO" id="GO:0003677">
    <property type="term" value="F:DNA binding"/>
    <property type="evidence" value="ECO:0007669"/>
    <property type="project" value="UniProtKB-KW"/>
</dbReference>
<keyword evidence="1" id="KW-0805">Transcription regulation</keyword>
<dbReference type="GO" id="GO:0006355">
    <property type="term" value="P:regulation of DNA-templated transcription"/>
    <property type="evidence" value="ECO:0007669"/>
    <property type="project" value="InterPro"/>
</dbReference>
<evidence type="ECO:0000313" key="6">
    <source>
        <dbReference type="EMBL" id="QCX50057.1"/>
    </source>
</evidence>
<feature type="domain" description="HTH luxR-type" evidence="4">
    <location>
        <begin position="169"/>
        <end position="234"/>
    </location>
</feature>
<dbReference type="CDD" id="cd06170">
    <property type="entry name" value="LuxR_C_like"/>
    <property type="match status" value="1"/>
</dbReference>
<evidence type="ECO:0000256" key="1">
    <source>
        <dbReference type="ARBA" id="ARBA00023015"/>
    </source>
</evidence>
<dbReference type="PANTHER" id="PTHR44688:SF25">
    <property type="entry name" value="HTH LUXR-TYPE DOMAIN-CONTAINING PROTEIN"/>
    <property type="match status" value="1"/>
</dbReference>
<dbReference type="PROSITE" id="PS50043">
    <property type="entry name" value="HTH_LUXR_2"/>
    <property type="match status" value="1"/>
</dbReference>
<evidence type="ECO:0000259" key="4">
    <source>
        <dbReference type="PROSITE" id="PS50043"/>
    </source>
</evidence>
<keyword evidence="3" id="KW-0804">Transcription</keyword>
<reference evidence="5" key="1">
    <citation type="submission" date="2015-10" db="EMBL/GenBank/DDBJ databases">
        <authorList>
            <person name="Gilbert D.G."/>
        </authorList>
    </citation>
    <scope>NUCLEOTIDE SEQUENCE</scope>
    <source>
        <strain evidence="5">Phyl III-seqv23</strain>
    </source>
</reference>
<dbReference type="PANTHER" id="PTHR44688">
    <property type="entry name" value="DNA-BINDING TRANSCRIPTIONAL ACTIVATOR DEVR_DOSR"/>
    <property type="match status" value="1"/>
</dbReference>
<dbReference type="PATRIC" id="fig|305.106.peg.4802"/>
<dbReference type="EMBL" id="CP039339">
    <property type="protein sequence ID" value="QCX50057.1"/>
    <property type="molecule type" value="Genomic_DNA"/>
</dbReference>
<dbReference type="SUPFAM" id="SSF75516">
    <property type="entry name" value="Pheromone-binding domain of LuxR-like quorum-sensing transcription factors"/>
    <property type="match status" value="1"/>
</dbReference>
<dbReference type="EMBL" id="LN899819">
    <property type="protein sequence ID" value="CUV11581.1"/>
    <property type="molecule type" value="Genomic_DNA"/>
</dbReference>
<dbReference type="InterPro" id="IPR036693">
    <property type="entry name" value="TF_LuxR_autoind-bd_dom_sf"/>
</dbReference>
<dbReference type="InterPro" id="IPR005143">
    <property type="entry name" value="TF_LuxR_autoind-bd_dom"/>
</dbReference>
<dbReference type="PROSITE" id="PS00622">
    <property type="entry name" value="HTH_LUXR_1"/>
    <property type="match status" value="1"/>
</dbReference>
<proteinExistence type="predicted"/>
<dbReference type="Gene3D" id="1.10.10.10">
    <property type="entry name" value="Winged helix-like DNA-binding domain superfamily/Winged helix DNA-binding domain"/>
    <property type="match status" value="1"/>
</dbReference>
<dbReference type="Pfam" id="PF00196">
    <property type="entry name" value="GerE"/>
    <property type="match status" value="1"/>
</dbReference>